<dbReference type="Pfam" id="PF07529">
    <property type="entry name" value="HSA"/>
    <property type="match status" value="1"/>
</dbReference>
<dbReference type="PROSITE" id="PS50090">
    <property type="entry name" value="MYB_LIKE"/>
    <property type="match status" value="1"/>
</dbReference>
<dbReference type="PANTHER" id="PTHR46774:SF3">
    <property type="entry name" value="CHROMATIN MODIFICATION-RELATED PROTEIN EAF1 A-RELATED"/>
    <property type="match status" value="1"/>
</dbReference>
<feature type="compositionally biased region" description="Basic and acidic residues" evidence="2">
    <location>
        <begin position="190"/>
        <end position="199"/>
    </location>
</feature>
<dbReference type="InterPro" id="IPR044798">
    <property type="entry name" value="EAF1A/B"/>
</dbReference>
<evidence type="ECO:0000313" key="6">
    <source>
        <dbReference type="Proteomes" id="UP000636800"/>
    </source>
</evidence>
<evidence type="ECO:0000259" key="3">
    <source>
        <dbReference type="PROSITE" id="PS50090"/>
    </source>
</evidence>
<comment type="caution">
    <text evidence="5">The sequence shown here is derived from an EMBL/GenBank/DDBJ whole genome shotgun (WGS) entry which is preliminary data.</text>
</comment>
<feature type="region of interest" description="Disordered" evidence="2">
    <location>
        <begin position="1165"/>
        <end position="1190"/>
    </location>
</feature>
<feature type="region of interest" description="Disordered" evidence="2">
    <location>
        <begin position="907"/>
        <end position="937"/>
    </location>
</feature>
<gene>
    <name evidence="5" type="ORF">HPP92_002819</name>
</gene>
<feature type="domain" description="HSA" evidence="4">
    <location>
        <begin position="580"/>
        <end position="653"/>
    </location>
</feature>
<dbReference type="GO" id="GO:0035267">
    <property type="term" value="C:NuA4 histone acetyltransferase complex"/>
    <property type="evidence" value="ECO:0007669"/>
    <property type="project" value="InterPro"/>
</dbReference>
<feature type="region of interest" description="Disordered" evidence="2">
    <location>
        <begin position="109"/>
        <end position="203"/>
    </location>
</feature>
<feature type="compositionally biased region" description="Low complexity" evidence="2">
    <location>
        <begin position="921"/>
        <end position="935"/>
    </location>
</feature>
<protein>
    <submittedName>
        <fullName evidence="5">Uncharacterized protein</fullName>
    </submittedName>
</protein>
<name>A0A835VIB5_VANPL</name>
<keyword evidence="6" id="KW-1185">Reference proteome</keyword>
<dbReference type="EMBL" id="JADCNL010000001">
    <property type="protein sequence ID" value="KAG0498128.1"/>
    <property type="molecule type" value="Genomic_DNA"/>
</dbReference>
<dbReference type="GO" id="GO:0006325">
    <property type="term" value="P:chromatin organization"/>
    <property type="evidence" value="ECO:0007669"/>
    <property type="project" value="UniProtKB-KW"/>
</dbReference>
<dbReference type="SMART" id="SM00717">
    <property type="entry name" value="SANT"/>
    <property type="match status" value="1"/>
</dbReference>
<accession>A0A835VIB5</accession>
<feature type="compositionally biased region" description="Low complexity" evidence="2">
    <location>
        <begin position="1167"/>
        <end position="1179"/>
    </location>
</feature>
<reference evidence="5 6" key="1">
    <citation type="journal article" date="2020" name="Nat. Food">
        <title>A phased Vanilla planifolia genome enables genetic improvement of flavour and production.</title>
        <authorList>
            <person name="Hasing T."/>
            <person name="Tang H."/>
            <person name="Brym M."/>
            <person name="Khazi F."/>
            <person name="Huang T."/>
            <person name="Chambers A.H."/>
        </authorList>
    </citation>
    <scope>NUCLEOTIDE SEQUENCE [LARGE SCALE GENOMIC DNA]</scope>
    <source>
        <tissue evidence="5">Leaf</tissue>
    </source>
</reference>
<dbReference type="InterPro" id="IPR001005">
    <property type="entry name" value="SANT/Myb"/>
</dbReference>
<evidence type="ECO:0000256" key="2">
    <source>
        <dbReference type="SAM" id="MobiDB-lite"/>
    </source>
</evidence>
<keyword evidence="1" id="KW-0156">Chromatin regulator</keyword>
<dbReference type="PROSITE" id="PS51204">
    <property type="entry name" value="HSA"/>
    <property type="match status" value="1"/>
</dbReference>
<dbReference type="CDD" id="cd00167">
    <property type="entry name" value="SANT"/>
    <property type="match status" value="1"/>
</dbReference>
<dbReference type="SMART" id="SM00573">
    <property type="entry name" value="HSA"/>
    <property type="match status" value="1"/>
</dbReference>
<organism evidence="5 6">
    <name type="scientific">Vanilla planifolia</name>
    <name type="common">Vanilla</name>
    <dbReference type="NCBI Taxonomy" id="51239"/>
    <lineage>
        <taxon>Eukaryota</taxon>
        <taxon>Viridiplantae</taxon>
        <taxon>Streptophyta</taxon>
        <taxon>Embryophyta</taxon>
        <taxon>Tracheophyta</taxon>
        <taxon>Spermatophyta</taxon>
        <taxon>Magnoliopsida</taxon>
        <taxon>Liliopsida</taxon>
        <taxon>Asparagales</taxon>
        <taxon>Orchidaceae</taxon>
        <taxon>Vanilloideae</taxon>
        <taxon>Vanilleae</taxon>
        <taxon>Vanilla</taxon>
    </lineage>
</organism>
<evidence type="ECO:0000259" key="4">
    <source>
        <dbReference type="PROSITE" id="PS51204"/>
    </source>
</evidence>
<dbReference type="PANTHER" id="PTHR46774">
    <property type="entry name" value="CHROMATIN MODIFICATION-RELATED PROTEIN EAF1 A-RELATED"/>
    <property type="match status" value="1"/>
</dbReference>
<sequence length="1311" mass="143857">MDGCAMQKQIFCSSVQGEVRNLVMHGHETGFSHFLITEVDSMGGVVDFGVGLDIKTSPHRAAITKAQEELRLEYDVREECRRELEFLEKGGNPLDFKLGRAASISLQSTSFTDQPVENETKRSFALPSSPHGDSAESSGHHGGSICQEPNIADNLVLFGNGKSNKGGEKSAKRTGKRTNLNPLEKASQVDAHHNLKDSSDSLISRLGANGQAYARRNRSRSSRDNHVNKCLTLPTSSGDFRDAKGLQRGVHAEEHAVSSVSNSKSDAPVKDSSITYVSEREIDVDKTENMSSDNTKGFANVVATTTSEKVQVIEHDVVPVERATCGSANQPSQLIALDYASVAFPSATPGVIENTSSSHPVKENDCNVSDVDLIDLHDDYMKDKKNVSDTSELVREKNINMDPAHLVTRFPNGDVVADDSVLRTDASREEETCRMPSTCSILTGRIQLTGSVVHTGSDKSICLPANLGNSVVHVKDEKVPFEVDGDNIIEKSLPNIKCSEARKSDIYLGESFHAINTPVVTTSTEDPSLTIAKTVSSILPNLQNREAVQVKLSKKDHESAVLSEARIIEANLKRAAALSKSSLSTEKRHKCHWDYVLEEMAWMANDFMQERIWKRTAAAQVSQFIASVGRSKFEQELLFREQKNIARTLAKAVMHFWRSTKAVHAKCGATSSNNKDCDGDPCDLSNANGFDIMKDQGVENHGQFLPLGIQSYALRFLNYISTTFNDPDPVMTEATYTTKRINGAVISESMDDQHSGESLFYKVPPGAMLSYRESVESQWANYKKLGNIVCREDCEASLCGSITDGPRASAFEEDEGETGPGIVRGTFEGNFSFKLTSTKKKKLQQRLYTQTFYEGGHDSSYGPYPVGKSANQSLPSIGKRPSSTINVGMAPTKRTRTAARQRIINPFGTGVTGVPQMTSRTDGSSGDTSSFQDDQCSMHGDSQLWKHLEVESTADFGRRLPFVGIERPSKSKKKRKSKQLGYKGSLNLDDSGIMAVSRRGLTFEHRLHADFMMQQDQRDLMEKRSESQPFEPNGNPGFYGQHVAKKAKFMKHADCNEQTALAGGAILSPVASQMSNMSNSNKLIRIMNHRDRGRKSKAMKVAAGQSGSGSAWSSFEDQALVVLVHDMGLNWGLVSDALNSTLLFKCIYRKPEDCKERHKFLMDRSAGDGADSAEDSGSSQPYQSTLPGIPKGSARQLFQRLHGPMEEDTLKSRFEKIILIGQRLHSCRIQGNNQDSKKITPAHGSHVLSLSQAYPNNLAGAVLSPLDLCDAVTSPDINTHGCHGSYSTGIADSRVTRDLWHQFFPTHVQAP</sequence>
<proteinExistence type="predicted"/>
<feature type="region of interest" description="Disordered" evidence="2">
    <location>
        <begin position="250"/>
        <end position="272"/>
    </location>
</feature>
<dbReference type="InterPro" id="IPR014012">
    <property type="entry name" value="HSA_dom"/>
</dbReference>
<evidence type="ECO:0000256" key="1">
    <source>
        <dbReference type="ARBA" id="ARBA00022853"/>
    </source>
</evidence>
<feature type="domain" description="Myb-like" evidence="3">
    <location>
        <begin position="1110"/>
        <end position="1162"/>
    </location>
</feature>
<dbReference type="Proteomes" id="UP000636800">
    <property type="component" value="Chromosome 1"/>
</dbReference>
<evidence type="ECO:0000313" key="5">
    <source>
        <dbReference type="EMBL" id="KAG0498128.1"/>
    </source>
</evidence>